<dbReference type="STRING" id="903983.BCR23_10135"/>
<feature type="domain" description="Internalin J immunoglobulin-like" evidence="7">
    <location>
        <begin position="536"/>
        <end position="583"/>
    </location>
</feature>
<sequence>MKHRKSVTLVSCLVLLTSFGSNFSLLATAQEQEAGKIELKMVKNELIASDSFKLGQDNYVTGSVDKTIKKVELHVNGVSVSKGKIYIEENFNTFEIAAEQVIKNLDDKVEVVGLTSRGKELARQTVSIEKAEIILTANDFTLHDEEITGVAGNKMDEVSLLIDGEIIDTVKVESDQTYVMPIEEDDIRTVEDQVEVVGSTLGKELGRVSVAINPLGLDGIIPDYILGQVNKVTGELTGKDLAKAKKVRLFVNKKRYTEAMINPDGTFELDATVFITDIKDNVQVSVVNEKDNEIGRYQVKVVTNETIEKKAINEWFPDPVMAQLIADKLGKQPTNIVEKDIFLGITEFSFRAKVYDLEGMQHLKKLRYLNYYGSGESLREVSDISKLSNLTSLVWLDLLDAPISDVRPLRNLYNLETLLLDGNKISDISSLSNLKSLRALRISNNQIKDISVLRNFTKLKEINFSDNQISDVSPLKKLERLESADFSNNQISDISFLDSLPIIFPNFYGQKITLPKQKLSAGNRLELTSPVQISKLINISDNGSYTAETNRLTWENLKDSGEVSYEFNGKLNWRFYGTVTIPYEK</sequence>
<dbReference type="OrthoDB" id="2786233at2"/>
<evidence type="ECO:0000256" key="3">
    <source>
        <dbReference type="ARBA" id="ARBA00022729"/>
    </source>
</evidence>
<dbReference type="Gene3D" id="3.80.10.10">
    <property type="entry name" value="Ribonuclease Inhibitor"/>
    <property type="match status" value="1"/>
</dbReference>
<evidence type="ECO:0000259" key="6">
    <source>
        <dbReference type="Pfam" id="PF20622"/>
    </source>
</evidence>
<evidence type="ECO:0000259" key="7">
    <source>
        <dbReference type="Pfam" id="PF22508"/>
    </source>
</evidence>
<protein>
    <submittedName>
        <fullName evidence="8">Uncharacterized protein</fullName>
    </submittedName>
</protein>
<evidence type="ECO:0000256" key="4">
    <source>
        <dbReference type="ARBA" id="ARBA00022737"/>
    </source>
</evidence>
<dbReference type="Pfam" id="PF20622">
    <property type="entry name" value="Big_15"/>
    <property type="match status" value="2"/>
</dbReference>
<dbReference type="Pfam" id="PF22508">
    <property type="entry name" value="InlJ_IG"/>
    <property type="match status" value="1"/>
</dbReference>
<feature type="chain" id="PRO_5009177694" evidence="5">
    <location>
        <begin position="30"/>
        <end position="585"/>
    </location>
</feature>
<keyword evidence="2" id="KW-0433">Leucine-rich repeat</keyword>
<dbReference type="SMART" id="SM00365">
    <property type="entry name" value="LRR_SD22"/>
    <property type="match status" value="4"/>
</dbReference>
<keyword evidence="3 5" id="KW-0732">Signal</keyword>
<dbReference type="EMBL" id="MIKB01000016">
    <property type="protein sequence ID" value="OEG15186.1"/>
    <property type="molecule type" value="Genomic_DNA"/>
</dbReference>
<feature type="signal peptide" evidence="5">
    <location>
        <begin position="1"/>
        <end position="29"/>
    </location>
</feature>
<dbReference type="SUPFAM" id="SSF81296">
    <property type="entry name" value="E set domains"/>
    <property type="match status" value="1"/>
</dbReference>
<dbReference type="InterPro" id="IPR025875">
    <property type="entry name" value="Leu-rich_rpt_4"/>
</dbReference>
<accession>A0A1E5GR79</accession>
<dbReference type="InterPro" id="IPR046746">
    <property type="entry name" value="Big_15"/>
</dbReference>
<dbReference type="InterPro" id="IPR054717">
    <property type="entry name" value="InlJ_Ig-like"/>
</dbReference>
<dbReference type="PANTHER" id="PTHR46652">
    <property type="entry name" value="LEUCINE-RICH REPEAT AND IQ DOMAIN-CONTAINING PROTEIN 1-RELATED"/>
    <property type="match status" value="1"/>
</dbReference>
<dbReference type="Pfam" id="PF12799">
    <property type="entry name" value="LRR_4"/>
    <property type="match status" value="2"/>
</dbReference>
<evidence type="ECO:0000256" key="5">
    <source>
        <dbReference type="SAM" id="SignalP"/>
    </source>
</evidence>
<gene>
    <name evidence="8" type="ORF">BCR23_10135</name>
</gene>
<dbReference type="SUPFAM" id="SSF52058">
    <property type="entry name" value="L domain-like"/>
    <property type="match status" value="1"/>
</dbReference>
<dbReference type="Gene3D" id="2.60.40.1220">
    <property type="match status" value="1"/>
</dbReference>
<reference evidence="9" key="1">
    <citation type="submission" date="2016-09" db="EMBL/GenBank/DDBJ databases">
        <authorList>
            <person name="Gulvik C.A."/>
        </authorList>
    </citation>
    <scope>NUCLEOTIDE SEQUENCE [LARGE SCALE GENOMIC DNA]</scope>
    <source>
        <strain evidence="9">LMG 26306</strain>
    </source>
</reference>
<evidence type="ECO:0000313" key="9">
    <source>
        <dbReference type="Proteomes" id="UP000094764"/>
    </source>
</evidence>
<dbReference type="RefSeq" id="WP_069635675.1">
    <property type="nucleotide sequence ID" value="NZ_JXKZ01000005.1"/>
</dbReference>
<dbReference type="InterPro" id="IPR014756">
    <property type="entry name" value="Ig_E-set"/>
</dbReference>
<proteinExistence type="inferred from homology"/>
<dbReference type="InterPro" id="IPR050836">
    <property type="entry name" value="SDS22/Internalin_LRR"/>
</dbReference>
<organism evidence="8 9">
    <name type="scientific">Enterococcus quebecensis</name>
    <dbReference type="NCBI Taxonomy" id="903983"/>
    <lineage>
        <taxon>Bacteria</taxon>
        <taxon>Bacillati</taxon>
        <taxon>Bacillota</taxon>
        <taxon>Bacilli</taxon>
        <taxon>Lactobacillales</taxon>
        <taxon>Enterococcaceae</taxon>
        <taxon>Enterococcus</taxon>
    </lineage>
</organism>
<dbReference type="InterPro" id="IPR014755">
    <property type="entry name" value="Cu-Rt/internalin_Ig-like"/>
</dbReference>
<dbReference type="PANTHER" id="PTHR46652:SF3">
    <property type="entry name" value="LEUCINE-RICH REPEAT-CONTAINING PROTEIN 9"/>
    <property type="match status" value="1"/>
</dbReference>
<name>A0A1E5GR79_9ENTE</name>
<comment type="similarity">
    <text evidence="1">Belongs to the internalin family.</text>
</comment>
<evidence type="ECO:0000313" key="8">
    <source>
        <dbReference type="EMBL" id="OEG15186.1"/>
    </source>
</evidence>
<dbReference type="Proteomes" id="UP000094764">
    <property type="component" value="Unassembled WGS sequence"/>
</dbReference>
<dbReference type="Gene3D" id="1.10.8.390">
    <property type="entry name" value="Internalin N-terminal Cap domain-like"/>
    <property type="match status" value="1"/>
</dbReference>
<feature type="domain" description="Bacterial Ig" evidence="6">
    <location>
        <begin position="47"/>
        <end position="129"/>
    </location>
</feature>
<evidence type="ECO:0000256" key="1">
    <source>
        <dbReference type="ARBA" id="ARBA00009432"/>
    </source>
</evidence>
<feature type="domain" description="Bacterial Ig" evidence="6">
    <location>
        <begin position="223"/>
        <end position="302"/>
    </location>
</feature>
<comment type="caution">
    <text evidence="8">The sequence shown here is derived from an EMBL/GenBank/DDBJ whole genome shotgun (WGS) entry which is preliminary data.</text>
</comment>
<dbReference type="InterPro" id="IPR001611">
    <property type="entry name" value="Leu-rich_rpt"/>
</dbReference>
<keyword evidence="9" id="KW-1185">Reference proteome</keyword>
<dbReference type="AlphaFoldDB" id="A0A1E5GR79"/>
<dbReference type="PROSITE" id="PS51450">
    <property type="entry name" value="LRR"/>
    <property type="match status" value="4"/>
</dbReference>
<evidence type="ECO:0000256" key="2">
    <source>
        <dbReference type="ARBA" id="ARBA00022614"/>
    </source>
</evidence>
<keyword evidence="4" id="KW-0677">Repeat</keyword>
<dbReference type="InterPro" id="IPR032675">
    <property type="entry name" value="LRR_dom_sf"/>
</dbReference>